<gene>
    <name evidence="3" type="ORF">BJL90_11960</name>
    <name evidence="4" type="ORF">CLFO_13050</name>
</gene>
<protein>
    <recommendedName>
        <fullName evidence="1">UPF0597 protein BJL90_11960</fullName>
    </recommendedName>
</protein>
<sequence length="421" mass="45112">MRDILEREILPALGCTEPIAVAYAAATAYKEIEGNIHSVECYASGNIIKNVTSVIIPGTNGLCGMKAAVAAGIAAKTPELKMEVLSSLDDTKLTVLRKLLNEDKITVRPSKSDKGLYIEVKVITDHGYALVLIEDAHDNIVYIEKNSEVIYEVICKDKRVEEYSDGVCEDLSLEKILQYIENASLENLDVVKKSILLNKKICDEGLKNNYGLAMGKYLKDLNLSGEISNNGLQQIISTTVAGTDARMAGCSLPAMSNSGSGNQGIATTMPVVSYGEHINASEEKIIRAAALSNLVTISIKNKLGRLSSLCGVVLASAGASCGIIYLLDGNIEEMEKSINNVMGNIAGMFCDGAKAGCSLKVATGIFVAIISAHKALEGNSIKGTDGIVENSVEKTIDNYSRVSENIFKSLDYVLLDIMLQK</sequence>
<evidence type="ECO:0000259" key="2">
    <source>
        <dbReference type="Pfam" id="PF03313"/>
    </source>
</evidence>
<accession>A0AAC9RIY8</accession>
<dbReference type="EMBL" id="CP020559">
    <property type="protein sequence ID" value="ARE86921.1"/>
    <property type="molecule type" value="Genomic_DNA"/>
</dbReference>
<proteinExistence type="inferred from homology"/>
<dbReference type="KEGG" id="cfm:BJL90_11960"/>
<dbReference type="AlphaFoldDB" id="A0AAC9RIY8"/>
<dbReference type="Proteomes" id="UP000192478">
    <property type="component" value="Chromosome"/>
</dbReference>
<comment type="similarity">
    <text evidence="1">Belongs to the UPF0597 family.</text>
</comment>
<reference evidence="3 5" key="1">
    <citation type="submission" date="2016-10" db="EMBL/GenBank/DDBJ databases">
        <title>Complete Genome Sequence of Acetogen Clostridium formicoaceticum ATCC 27076.</title>
        <authorList>
            <person name="Bao T."/>
            <person name="Cheng C."/>
            <person name="Zhao J."/>
            <person name="Yang S.-T."/>
            <person name="Wang J."/>
            <person name="Wang M."/>
        </authorList>
    </citation>
    <scope>NUCLEOTIDE SEQUENCE [LARGE SCALE GENOMIC DNA]</scope>
    <source>
        <strain evidence="3 5">ATCC 27076</strain>
    </source>
</reference>
<dbReference type="PANTHER" id="PTHR30501">
    <property type="entry name" value="UPF0597 PROTEIN YHAM"/>
    <property type="match status" value="1"/>
</dbReference>
<dbReference type="GO" id="GO:0019450">
    <property type="term" value="P:L-cysteine catabolic process to pyruvate"/>
    <property type="evidence" value="ECO:0007669"/>
    <property type="project" value="TreeGrafter"/>
</dbReference>
<dbReference type="Proteomes" id="UP000177894">
    <property type="component" value="Chromosome"/>
</dbReference>
<evidence type="ECO:0000313" key="5">
    <source>
        <dbReference type="Proteomes" id="UP000177894"/>
    </source>
</evidence>
<evidence type="ECO:0000313" key="3">
    <source>
        <dbReference type="EMBL" id="AOY76510.1"/>
    </source>
</evidence>
<dbReference type="RefSeq" id="WP_070968182.1">
    <property type="nucleotide sequence ID" value="NZ_CP017603.1"/>
</dbReference>
<dbReference type="Pfam" id="PF03313">
    <property type="entry name" value="SDH_alpha"/>
    <property type="match status" value="1"/>
</dbReference>
<dbReference type="PANTHER" id="PTHR30501:SF2">
    <property type="entry name" value="UPF0597 PROTEIN YHAM"/>
    <property type="match status" value="1"/>
</dbReference>
<evidence type="ECO:0000256" key="1">
    <source>
        <dbReference type="HAMAP-Rule" id="MF_01845"/>
    </source>
</evidence>
<dbReference type="HAMAP" id="MF_01845">
    <property type="entry name" value="UPF0597"/>
    <property type="match status" value="1"/>
</dbReference>
<evidence type="ECO:0000313" key="4">
    <source>
        <dbReference type="EMBL" id="ARE86921.1"/>
    </source>
</evidence>
<evidence type="ECO:0000313" key="6">
    <source>
        <dbReference type="Proteomes" id="UP000192478"/>
    </source>
</evidence>
<keyword evidence="5" id="KW-1185">Reference proteome</keyword>
<dbReference type="PIRSF" id="PIRSF006054">
    <property type="entry name" value="UCP006054"/>
    <property type="match status" value="1"/>
</dbReference>
<dbReference type="GO" id="GO:0080146">
    <property type="term" value="F:L-cysteine desulfhydrase activity"/>
    <property type="evidence" value="ECO:0007669"/>
    <property type="project" value="TreeGrafter"/>
</dbReference>
<dbReference type="EMBL" id="CP017603">
    <property type="protein sequence ID" value="AOY76510.1"/>
    <property type="molecule type" value="Genomic_DNA"/>
</dbReference>
<organism evidence="4 6">
    <name type="scientific">Clostridium formicaceticum</name>
    <dbReference type="NCBI Taxonomy" id="1497"/>
    <lineage>
        <taxon>Bacteria</taxon>
        <taxon>Bacillati</taxon>
        <taxon>Bacillota</taxon>
        <taxon>Clostridia</taxon>
        <taxon>Eubacteriales</taxon>
        <taxon>Clostridiaceae</taxon>
        <taxon>Clostridium</taxon>
    </lineage>
</organism>
<feature type="domain" description="Serine dehydratase-like alpha subunit" evidence="2">
    <location>
        <begin position="172"/>
        <end position="415"/>
    </location>
</feature>
<dbReference type="InterPro" id="IPR021144">
    <property type="entry name" value="UPF0597"/>
</dbReference>
<name>A0AAC9RIY8_9CLOT</name>
<dbReference type="InterPro" id="IPR005130">
    <property type="entry name" value="Ser_deHydtase-like_asu"/>
</dbReference>
<reference evidence="4 6" key="2">
    <citation type="submission" date="2017-03" db="EMBL/GenBank/DDBJ databases">
        <title>Complete sequence of Clostridium formicaceticum DSM 92.</title>
        <authorList>
            <person name="Poehlein A."/>
            <person name="Karl M."/>
            <person name="Bengelsdorf F.R."/>
            <person name="Duerre P."/>
            <person name="Daniel R."/>
        </authorList>
    </citation>
    <scope>NUCLEOTIDE SEQUENCE [LARGE SCALE GENOMIC DNA]</scope>
    <source>
        <strain evidence="4 6">DSM 92</strain>
    </source>
</reference>